<dbReference type="OrthoDB" id="1000896at2759"/>
<protein>
    <submittedName>
        <fullName evidence="2">KH domain-containing protein isoform X1</fullName>
    </submittedName>
</protein>
<gene>
    <name evidence="2" type="ORF">EPI10_020242</name>
</gene>
<sequence>MERMFIESSGLSKNIWNVTKNEASKKELPKVHEESEADQGPREREHVDDDLKNIKLSIPPFHDKSDPETYLEWEKKIELVFECHNYSESKKMKLTVTEFSDYAMIWWD</sequence>
<dbReference type="PANTHER" id="PTHR35046">
    <property type="entry name" value="ZINC KNUCKLE (CCHC-TYPE) FAMILY PROTEIN"/>
    <property type="match status" value="1"/>
</dbReference>
<evidence type="ECO:0000256" key="1">
    <source>
        <dbReference type="SAM" id="MobiDB-lite"/>
    </source>
</evidence>
<accession>A0A5B6WF17</accession>
<dbReference type="EMBL" id="SMMG02000003">
    <property type="protein sequence ID" value="KAA3479757.1"/>
    <property type="molecule type" value="Genomic_DNA"/>
</dbReference>
<proteinExistence type="predicted"/>
<feature type="region of interest" description="Disordered" evidence="1">
    <location>
        <begin position="24"/>
        <end position="51"/>
    </location>
</feature>
<comment type="caution">
    <text evidence="2">The sequence shown here is derived from an EMBL/GenBank/DDBJ whole genome shotgun (WGS) entry which is preliminary data.</text>
</comment>
<evidence type="ECO:0000313" key="2">
    <source>
        <dbReference type="EMBL" id="KAA3479757.1"/>
    </source>
</evidence>
<reference evidence="3" key="1">
    <citation type="journal article" date="2019" name="Plant Biotechnol. J.">
        <title>Genome sequencing of the Australian wild diploid species Gossypium australe highlights disease resistance and delayed gland morphogenesis.</title>
        <authorList>
            <person name="Cai Y."/>
            <person name="Cai X."/>
            <person name="Wang Q."/>
            <person name="Wang P."/>
            <person name="Zhang Y."/>
            <person name="Cai C."/>
            <person name="Xu Y."/>
            <person name="Wang K."/>
            <person name="Zhou Z."/>
            <person name="Wang C."/>
            <person name="Geng S."/>
            <person name="Li B."/>
            <person name="Dong Q."/>
            <person name="Hou Y."/>
            <person name="Wang H."/>
            <person name="Ai P."/>
            <person name="Liu Z."/>
            <person name="Yi F."/>
            <person name="Sun M."/>
            <person name="An G."/>
            <person name="Cheng J."/>
            <person name="Zhang Y."/>
            <person name="Shi Q."/>
            <person name="Xie Y."/>
            <person name="Shi X."/>
            <person name="Chang Y."/>
            <person name="Huang F."/>
            <person name="Chen Y."/>
            <person name="Hong S."/>
            <person name="Mi L."/>
            <person name="Sun Q."/>
            <person name="Zhang L."/>
            <person name="Zhou B."/>
            <person name="Peng R."/>
            <person name="Zhang X."/>
            <person name="Liu F."/>
        </authorList>
    </citation>
    <scope>NUCLEOTIDE SEQUENCE [LARGE SCALE GENOMIC DNA]</scope>
    <source>
        <strain evidence="3">cv. PA1801</strain>
    </source>
</reference>
<dbReference type="PANTHER" id="PTHR35046:SF9">
    <property type="entry name" value="RNA-DIRECTED DNA POLYMERASE"/>
    <property type="match status" value="1"/>
</dbReference>
<evidence type="ECO:0000313" key="3">
    <source>
        <dbReference type="Proteomes" id="UP000325315"/>
    </source>
</evidence>
<keyword evidence="3" id="KW-1185">Reference proteome</keyword>
<name>A0A5B6WF17_9ROSI</name>
<dbReference type="AlphaFoldDB" id="A0A5B6WF17"/>
<organism evidence="2 3">
    <name type="scientific">Gossypium australe</name>
    <dbReference type="NCBI Taxonomy" id="47621"/>
    <lineage>
        <taxon>Eukaryota</taxon>
        <taxon>Viridiplantae</taxon>
        <taxon>Streptophyta</taxon>
        <taxon>Embryophyta</taxon>
        <taxon>Tracheophyta</taxon>
        <taxon>Spermatophyta</taxon>
        <taxon>Magnoliopsida</taxon>
        <taxon>eudicotyledons</taxon>
        <taxon>Gunneridae</taxon>
        <taxon>Pentapetalae</taxon>
        <taxon>rosids</taxon>
        <taxon>malvids</taxon>
        <taxon>Malvales</taxon>
        <taxon>Malvaceae</taxon>
        <taxon>Malvoideae</taxon>
        <taxon>Gossypium</taxon>
    </lineage>
</organism>
<dbReference type="Proteomes" id="UP000325315">
    <property type="component" value="Unassembled WGS sequence"/>
</dbReference>